<evidence type="ECO:0000313" key="3">
    <source>
        <dbReference type="Proteomes" id="UP000092444"/>
    </source>
</evidence>
<feature type="compositionally biased region" description="Gly residues" evidence="1">
    <location>
        <begin position="46"/>
        <end position="57"/>
    </location>
</feature>
<feature type="region of interest" description="Disordered" evidence="1">
    <location>
        <begin position="1"/>
        <end position="65"/>
    </location>
</feature>
<dbReference type="EMBL" id="CCAG010006580">
    <property type="status" value="NOT_ANNOTATED_CDS"/>
    <property type="molecule type" value="Genomic_DNA"/>
</dbReference>
<name>A0A1B0FM71_GLOMM</name>
<feature type="compositionally biased region" description="Basic and acidic residues" evidence="1">
    <location>
        <begin position="1"/>
        <end position="23"/>
    </location>
</feature>
<dbReference type="AlphaFoldDB" id="A0A1B0FM71"/>
<organism evidence="2 3">
    <name type="scientific">Glossina morsitans morsitans</name>
    <name type="common">Savannah tsetse fly</name>
    <dbReference type="NCBI Taxonomy" id="37546"/>
    <lineage>
        <taxon>Eukaryota</taxon>
        <taxon>Metazoa</taxon>
        <taxon>Ecdysozoa</taxon>
        <taxon>Arthropoda</taxon>
        <taxon>Hexapoda</taxon>
        <taxon>Insecta</taxon>
        <taxon>Pterygota</taxon>
        <taxon>Neoptera</taxon>
        <taxon>Endopterygota</taxon>
        <taxon>Diptera</taxon>
        <taxon>Brachycera</taxon>
        <taxon>Muscomorpha</taxon>
        <taxon>Hippoboscoidea</taxon>
        <taxon>Glossinidae</taxon>
        <taxon>Glossina</taxon>
    </lineage>
</organism>
<dbReference type="VEuPathDB" id="VectorBase:GMOY004987"/>
<dbReference type="Proteomes" id="UP000092444">
    <property type="component" value="Unassembled WGS sequence"/>
</dbReference>
<evidence type="ECO:0000256" key="1">
    <source>
        <dbReference type="SAM" id="MobiDB-lite"/>
    </source>
</evidence>
<feature type="compositionally biased region" description="Polar residues" evidence="1">
    <location>
        <begin position="24"/>
        <end position="42"/>
    </location>
</feature>
<evidence type="ECO:0000313" key="2">
    <source>
        <dbReference type="EnsemblMetazoa" id="GMOY004987-PA"/>
    </source>
</evidence>
<dbReference type="EnsemblMetazoa" id="GMOY004987-RA">
    <property type="protein sequence ID" value="GMOY004987-PA"/>
    <property type="gene ID" value="GMOY004987"/>
</dbReference>
<proteinExistence type="predicted"/>
<accession>A0A1B0FM71</accession>
<keyword evidence="3" id="KW-1185">Reference proteome</keyword>
<sequence>MGKHRECGNGDEKPISEIKDEKTPQNAENLENQNHQLSQSILCQDGYGGGQGGGGGGDQRRYGGVQGGGGRTGGFCISVLSVQFF</sequence>
<protein>
    <submittedName>
        <fullName evidence="2">Uncharacterized protein</fullName>
    </submittedName>
</protein>
<reference evidence="2" key="1">
    <citation type="submission" date="2020-05" db="UniProtKB">
        <authorList>
            <consortium name="EnsemblMetazoa"/>
        </authorList>
    </citation>
    <scope>IDENTIFICATION</scope>
    <source>
        <strain evidence="2">Yale</strain>
    </source>
</reference>